<evidence type="ECO:0000256" key="1">
    <source>
        <dbReference type="ARBA" id="ARBA00006601"/>
    </source>
</evidence>
<evidence type="ECO:0000256" key="3">
    <source>
        <dbReference type="ARBA" id="ARBA00023027"/>
    </source>
</evidence>
<sequence length="435" mass="48393">MNQELKNSELKICVIGLGYVGLPLAIEFAKKGVAVYGFDVKENRVEELKAGHDSSDEVADADLAVAKIEYSADPAIIKKANFLIVAVPTPVDQAKKPDLSLVESASRLVGENMQKGNVVVYESTVYPGVTEDICLPIIEKYSGLKCGVDWKIGYSPERMNPGDKEHSVDKIIKVVSGMDQESADKIAQVYGLVCATGVFKAANIKTAEAAKVIENIQRDLNIALMNELALIFHRLNINTQEVLEAASTKWNFHKYQPGFPGGHCISVDPYYLTYRAEELGYHPEIILAGRRINDYMAEYTAELLIKGLARAGKKIKDAKVLILGLTFKENVRDTRNSKVKDIIKKLQEYGCEVYGYDSLVEKDEAEGKFKVKYLANLSEAQNMNGVILATLHHEFKAITLEQLKTMMPENPVLVDVKSHYLKQKPQDKGFIYQAL</sequence>
<dbReference type="NCBIfam" id="TIGR03026">
    <property type="entry name" value="NDP-sugDHase"/>
    <property type="match status" value="1"/>
</dbReference>
<dbReference type="Pfam" id="PF00984">
    <property type="entry name" value="UDPG_MGDP_dh"/>
    <property type="match status" value="1"/>
</dbReference>
<dbReference type="InterPro" id="IPR008927">
    <property type="entry name" value="6-PGluconate_DH-like_C_sf"/>
</dbReference>
<comment type="caution">
    <text evidence="6">The sequence shown here is derived from an EMBL/GenBank/DDBJ whole genome shotgun (WGS) entry which is preliminary data.</text>
</comment>
<dbReference type="InterPro" id="IPR017476">
    <property type="entry name" value="UDP-Glc/GDP-Man"/>
</dbReference>
<comment type="similarity">
    <text evidence="1 4">Belongs to the UDP-glucose/GDP-mannose dehydrogenase family.</text>
</comment>
<proteinExistence type="inferred from homology"/>
<keyword evidence="3" id="KW-0520">NAD</keyword>
<dbReference type="InterPro" id="IPR036291">
    <property type="entry name" value="NAD(P)-bd_dom_sf"/>
</dbReference>
<dbReference type="GO" id="GO:0016628">
    <property type="term" value="F:oxidoreductase activity, acting on the CH-CH group of donors, NAD or NADP as acceptor"/>
    <property type="evidence" value="ECO:0007669"/>
    <property type="project" value="InterPro"/>
</dbReference>
<keyword evidence="2" id="KW-0560">Oxidoreductase</keyword>
<dbReference type="InterPro" id="IPR028359">
    <property type="entry name" value="UDP_ManNAc/GlcNAc_DH"/>
</dbReference>
<dbReference type="InterPro" id="IPR014027">
    <property type="entry name" value="UDP-Glc/GDP-Man_DH_C"/>
</dbReference>
<accession>A0A2H0UWZ6</accession>
<name>A0A2H0UWZ6_9BACT</name>
<dbReference type="Gene3D" id="3.40.50.720">
    <property type="entry name" value="NAD(P)-binding Rossmann-like Domain"/>
    <property type="match status" value="2"/>
</dbReference>
<dbReference type="PIRSF" id="PIRSF000124">
    <property type="entry name" value="UDPglc_GDPman_dh"/>
    <property type="match status" value="1"/>
</dbReference>
<dbReference type="PANTHER" id="PTHR43491:SF2">
    <property type="entry name" value="UDP-N-ACETYL-D-MANNOSAMINE DEHYDROGENASE"/>
    <property type="match status" value="1"/>
</dbReference>
<dbReference type="Pfam" id="PF03720">
    <property type="entry name" value="UDPG_MGDP_dh_C"/>
    <property type="match status" value="1"/>
</dbReference>
<gene>
    <name evidence="6" type="ORF">COU03_02345</name>
</gene>
<dbReference type="PANTHER" id="PTHR43491">
    <property type="entry name" value="UDP-N-ACETYL-D-MANNOSAMINE DEHYDROGENASE"/>
    <property type="match status" value="1"/>
</dbReference>
<dbReference type="EMBL" id="PFAV01000041">
    <property type="protein sequence ID" value="PIR91335.1"/>
    <property type="molecule type" value="Genomic_DNA"/>
</dbReference>
<dbReference type="SUPFAM" id="SSF48179">
    <property type="entry name" value="6-phosphogluconate dehydrogenase C-terminal domain-like"/>
    <property type="match status" value="1"/>
</dbReference>
<evidence type="ECO:0000313" key="6">
    <source>
        <dbReference type="EMBL" id="PIR91335.1"/>
    </source>
</evidence>
<protein>
    <submittedName>
        <fullName evidence="6">Nucleotide sugar dehydrogenase</fullName>
    </submittedName>
</protein>
<dbReference type="GO" id="GO:0016616">
    <property type="term" value="F:oxidoreductase activity, acting on the CH-OH group of donors, NAD or NADP as acceptor"/>
    <property type="evidence" value="ECO:0007669"/>
    <property type="project" value="InterPro"/>
</dbReference>
<dbReference type="InterPro" id="IPR036220">
    <property type="entry name" value="UDP-Glc/GDP-Man_DH_C_sf"/>
</dbReference>
<evidence type="ECO:0000256" key="2">
    <source>
        <dbReference type="ARBA" id="ARBA00023002"/>
    </source>
</evidence>
<dbReference type="GO" id="GO:0000271">
    <property type="term" value="P:polysaccharide biosynthetic process"/>
    <property type="evidence" value="ECO:0007669"/>
    <property type="project" value="InterPro"/>
</dbReference>
<dbReference type="PIRSF" id="PIRSF500136">
    <property type="entry name" value="UDP_ManNAc_DH"/>
    <property type="match status" value="1"/>
</dbReference>
<evidence type="ECO:0000259" key="5">
    <source>
        <dbReference type="SMART" id="SM00984"/>
    </source>
</evidence>
<feature type="domain" description="UDP-glucose/GDP-mannose dehydrogenase C-terminal" evidence="5">
    <location>
        <begin position="321"/>
        <end position="422"/>
    </location>
</feature>
<reference evidence="7" key="1">
    <citation type="submission" date="2017-09" db="EMBL/GenBank/DDBJ databases">
        <title>Depth-based differentiation of microbial function through sediment-hosted aquifers and enrichment of novel symbionts in the deep terrestrial subsurface.</title>
        <authorList>
            <person name="Probst A.J."/>
            <person name="Ladd B."/>
            <person name="Jarett J.K."/>
            <person name="Geller-Mcgrath D.E."/>
            <person name="Sieber C.M.K."/>
            <person name="Emerson J.B."/>
            <person name="Anantharaman K."/>
            <person name="Thomas B.C."/>
            <person name="Malmstrom R."/>
            <person name="Stieglmeier M."/>
            <person name="Klingl A."/>
            <person name="Woyke T."/>
            <person name="Ryan C.M."/>
            <person name="Banfield J.F."/>
        </authorList>
    </citation>
    <scope>NUCLEOTIDE SEQUENCE [LARGE SCALE GENOMIC DNA]</scope>
</reference>
<evidence type="ECO:0000313" key="7">
    <source>
        <dbReference type="Proteomes" id="UP000228906"/>
    </source>
</evidence>
<evidence type="ECO:0000256" key="4">
    <source>
        <dbReference type="PIRNR" id="PIRNR000124"/>
    </source>
</evidence>
<dbReference type="SUPFAM" id="SSF51735">
    <property type="entry name" value="NAD(P)-binding Rossmann-fold domains"/>
    <property type="match status" value="1"/>
</dbReference>
<dbReference type="InterPro" id="IPR014026">
    <property type="entry name" value="UDP-Glc/GDP-Man_DH_dimer"/>
</dbReference>
<dbReference type="GO" id="GO:0051287">
    <property type="term" value="F:NAD binding"/>
    <property type="evidence" value="ECO:0007669"/>
    <property type="project" value="InterPro"/>
</dbReference>
<dbReference type="SMART" id="SM00984">
    <property type="entry name" value="UDPG_MGDP_dh_C"/>
    <property type="match status" value="1"/>
</dbReference>
<dbReference type="InterPro" id="IPR001732">
    <property type="entry name" value="UDP-Glc/GDP-Man_DH_N"/>
</dbReference>
<dbReference type="AlphaFoldDB" id="A0A2H0UWZ6"/>
<dbReference type="Proteomes" id="UP000228906">
    <property type="component" value="Unassembled WGS sequence"/>
</dbReference>
<dbReference type="Pfam" id="PF03721">
    <property type="entry name" value="UDPG_MGDP_dh_N"/>
    <property type="match status" value="1"/>
</dbReference>
<dbReference type="SUPFAM" id="SSF52413">
    <property type="entry name" value="UDP-glucose/GDP-mannose dehydrogenase C-terminal domain"/>
    <property type="match status" value="1"/>
</dbReference>
<organism evidence="6 7">
    <name type="scientific">bacterium (Candidatus Gribaldobacteria) CG10_big_fil_rev_8_21_14_0_10_41_12</name>
    <dbReference type="NCBI Taxonomy" id="2014277"/>
    <lineage>
        <taxon>Bacteria</taxon>
        <taxon>Candidatus Gribaldobacteria</taxon>
    </lineage>
</organism>